<dbReference type="AlphaFoldDB" id="A0A177TBK1"/>
<sequence>MPPKKTRSSITSSFQPSAKRSTSTPAPSTAKGKAFLSSSSSSKKGKTEEVSLVKQKASAEEIAQENARRAALDRFKELDPLKIDDRRFDGYWRIAKKKMGKPVHDEGLNRIHHMLRVFDMDPTYGPCIGLTRLERWHRAKDDFEEDPPEAVRIILETQHGRALDEYRLPVYSSTFGGWGL</sequence>
<keyword evidence="3" id="KW-1185">Reference proteome</keyword>
<organism evidence="2 3">
    <name type="scientific">Tilletia indica</name>
    <dbReference type="NCBI Taxonomy" id="43049"/>
    <lineage>
        <taxon>Eukaryota</taxon>
        <taxon>Fungi</taxon>
        <taxon>Dikarya</taxon>
        <taxon>Basidiomycota</taxon>
        <taxon>Ustilaginomycotina</taxon>
        <taxon>Exobasidiomycetes</taxon>
        <taxon>Tilletiales</taxon>
        <taxon>Tilletiaceae</taxon>
        <taxon>Tilletia</taxon>
    </lineage>
</organism>
<evidence type="ECO:0008006" key="4">
    <source>
        <dbReference type="Google" id="ProtNLM"/>
    </source>
</evidence>
<proteinExistence type="predicted"/>
<dbReference type="InterPro" id="IPR007218">
    <property type="entry name" value="DNA_pol_delta_4"/>
</dbReference>
<dbReference type="GO" id="GO:0003887">
    <property type="term" value="F:DNA-directed DNA polymerase activity"/>
    <property type="evidence" value="ECO:0007669"/>
    <property type="project" value="TreeGrafter"/>
</dbReference>
<accession>A0A177TBK1</accession>
<dbReference type="EMBL" id="LWDF02000089">
    <property type="protein sequence ID" value="KAE8257939.1"/>
    <property type="molecule type" value="Genomic_DNA"/>
</dbReference>
<dbReference type="PANTHER" id="PTHR14303:SF0">
    <property type="entry name" value="DNA POLYMERASE DELTA SUBUNIT 4"/>
    <property type="match status" value="1"/>
</dbReference>
<gene>
    <name evidence="2" type="ORF">A4X13_0g2020</name>
</gene>
<evidence type="ECO:0000313" key="3">
    <source>
        <dbReference type="Proteomes" id="UP000077521"/>
    </source>
</evidence>
<dbReference type="GO" id="GO:0043625">
    <property type="term" value="C:delta DNA polymerase complex"/>
    <property type="evidence" value="ECO:0007669"/>
    <property type="project" value="TreeGrafter"/>
</dbReference>
<protein>
    <recommendedName>
        <fullName evidence="4">DNA polymerase delta subunit 4</fullName>
    </recommendedName>
</protein>
<dbReference type="GO" id="GO:0000731">
    <property type="term" value="P:DNA synthesis involved in DNA repair"/>
    <property type="evidence" value="ECO:0007669"/>
    <property type="project" value="InterPro"/>
</dbReference>
<comment type="caution">
    <text evidence="2">The sequence shown here is derived from an EMBL/GenBank/DDBJ whole genome shotgun (WGS) entry which is preliminary data.</text>
</comment>
<dbReference type="Pfam" id="PF04081">
    <property type="entry name" value="DNA_pol_delta_4"/>
    <property type="match status" value="1"/>
</dbReference>
<dbReference type="GO" id="GO:0006261">
    <property type="term" value="P:DNA-templated DNA replication"/>
    <property type="evidence" value="ECO:0007669"/>
    <property type="project" value="TreeGrafter"/>
</dbReference>
<evidence type="ECO:0000313" key="2">
    <source>
        <dbReference type="EMBL" id="KAE8257939.1"/>
    </source>
</evidence>
<dbReference type="Proteomes" id="UP000077521">
    <property type="component" value="Unassembled WGS sequence"/>
</dbReference>
<evidence type="ECO:0000256" key="1">
    <source>
        <dbReference type="SAM" id="MobiDB-lite"/>
    </source>
</evidence>
<name>A0A177TBK1_9BASI</name>
<feature type="region of interest" description="Disordered" evidence="1">
    <location>
        <begin position="1"/>
        <end position="55"/>
    </location>
</feature>
<reference evidence="2" key="1">
    <citation type="submission" date="2016-04" db="EMBL/GenBank/DDBJ databases">
        <authorList>
            <person name="Nguyen H.D."/>
            <person name="Samba Siva P."/>
            <person name="Cullis J."/>
            <person name="Levesque C.A."/>
            <person name="Hambleton S."/>
        </authorList>
    </citation>
    <scope>NUCLEOTIDE SEQUENCE</scope>
    <source>
        <strain evidence="2">DAOMC 236416</strain>
    </source>
</reference>
<reference evidence="2" key="2">
    <citation type="journal article" date="2019" name="IMA Fungus">
        <title>Genome sequencing and comparison of five Tilletia species to identify candidate genes for the detection of regulated species infecting wheat.</title>
        <authorList>
            <person name="Nguyen H.D.T."/>
            <person name="Sultana T."/>
            <person name="Kesanakurti P."/>
            <person name="Hambleton S."/>
        </authorList>
    </citation>
    <scope>NUCLEOTIDE SEQUENCE</scope>
    <source>
        <strain evidence="2">DAOMC 236416</strain>
    </source>
</reference>
<feature type="compositionally biased region" description="Polar residues" evidence="1">
    <location>
        <begin position="8"/>
        <end position="27"/>
    </location>
</feature>
<dbReference type="PANTHER" id="PTHR14303">
    <property type="entry name" value="DNA POLYMERASE DELTA SUBUNIT 4"/>
    <property type="match status" value="1"/>
</dbReference>